<evidence type="ECO:0000313" key="4">
    <source>
        <dbReference type="Proteomes" id="UP000631114"/>
    </source>
</evidence>
<keyword evidence="2" id="KW-0472">Membrane</keyword>
<evidence type="ECO:0000256" key="2">
    <source>
        <dbReference type="SAM" id="Phobius"/>
    </source>
</evidence>
<gene>
    <name evidence="3" type="ORF">IFM89_025571</name>
</gene>
<dbReference type="Proteomes" id="UP000631114">
    <property type="component" value="Unassembled WGS sequence"/>
</dbReference>
<feature type="transmembrane region" description="Helical" evidence="2">
    <location>
        <begin position="48"/>
        <end position="66"/>
    </location>
</feature>
<keyword evidence="4" id="KW-1185">Reference proteome</keyword>
<keyword evidence="2" id="KW-0812">Transmembrane</keyword>
<name>A0A835IPQ6_9MAGN</name>
<comment type="caution">
    <text evidence="3">The sequence shown here is derived from an EMBL/GenBank/DDBJ whole genome shotgun (WGS) entry which is preliminary data.</text>
</comment>
<dbReference type="OrthoDB" id="1937400at2759"/>
<dbReference type="GO" id="GO:0042910">
    <property type="term" value="F:xenobiotic transmembrane transporter activity"/>
    <property type="evidence" value="ECO:0007669"/>
    <property type="project" value="InterPro"/>
</dbReference>
<dbReference type="Pfam" id="PF01554">
    <property type="entry name" value="MatE"/>
    <property type="match status" value="1"/>
</dbReference>
<dbReference type="PANTHER" id="PTHR11206">
    <property type="entry name" value="MULTIDRUG RESISTANCE PROTEIN"/>
    <property type="match status" value="1"/>
</dbReference>
<evidence type="ECO:0000313" key="3">
    <source>
        <dbReference type="EMBL" id="KAF9621660.1"/>
    </source>
</evidence>
<organism evidence="3 4">
    <name type="scientific">Coptis chinensis</name>
    <dbReference type="NCBI Taxonomy" id="261450"/>
    <lineage>
        <taxon>Eukaryota</taxon>
        <taxon>Viridiplantae</taxon>
        <taxon>Streptophyta</taxon>
        <taxon>Embryophyta</taxon>
        <taxon>Tracheophyta</taxon>
        <taxon>Spermatophyta</taxon>
        <taxon>Magnoliopsida</taxon>
        <taxon>Ranunculales</taxon>
        <taxon>Ranunculaceae</taxon>
        <taxon>Coptidoideae</taxon>
        <taxon>Coptis</taxon>
    </lineage>
</organism>
<comment type="similarity">
    <text evidence="1">Belongs to the multi antimicrobial extrusion (MATE) (TC 2.A.66.1) family.</text>
</comment>
<protein>
    <submittedName>
        <fullName evidence="3">Uncharacterized protein</fullName>
    </submittedName>
</protein>
<dbReference type="InterPro" id="IPR002528">
    <property type="entry name" value="MATE_fam"/>
</dbReference>
<dbReference type="GO" id="GO:0016020">
    <property type="term" value="C:membrane"/>
    <property type="evidence" value="ECO:0007669"/>
    <property type="project" value="InterPro"/>
</dbReference>
<accession>A0A835IPQ6</accession>
<dbReference type="AlphaFoldDB" id="A0A835IPQ6"/>
<keyword evidence="2" id="KW-1133">Transmembrane helix</keyword>
<proteinExistence type="inferred from homology"/>
<dbReference type="EMBL" id="JADFTS010000002">
    <property type="protein sequence ID" value="KAF9621660.1"/>
    <property type="molecule type" value="Genomic_DNA"/>
</dbReference>
<reference evidence="3 4" key="1">
    <citation type="submission" date="2020-10" db="EMBL/GenBank/DDBJ databases">
        <title>The Coptis chinensis genome and diversification of protoberbering-type alkaloids.</title>
        <authorList>
            <person name="Wang B."/>
            <person name="Shu S."/>
            <person name="Song C."/>
            <person name="Liu Y."/>
        </authorList>
    </citation>
    <scope>NUCLEOTIDE SEQUENCE [LARGE SCALE GENOMIC DNA]</scope>
    <source>
        <strain evidence="3">HL-2020</strain>
        <tissue evidence="3">Leaf</tissue>
    </source>
</reference>
<sequence length="81" mass="8747">MGPYTKSSAPRRPHQPRWEIMIFLGFNAANSVRISNELGAGRPRAAKFSIPVVVLSSALIGVVFLAPRLGTQGCICSTLHK</sequence>
<evidence type="ECO:0000256" key="1">
    <source>
        <dbReference type="ARBA" id="ARBA00010199"/>
    </source>
</evidence>
<dbReference type="GO" id="GO:0015297">
    <property type="term" value="F:antiporter activity"/>
    <property type="evidence" value="ECO:0007669"/>
    <property type="project" value="InterPro"/>
</dbReference>